<dbReference type="PROSITE" id="PS00440">
    <property type="entry name" value="ACYLTRANSF_C_2"/>
    <property type="match status" value="1"/>
</dbReference>
<keyword evidence="6" id="KW-1185">Reference proteome</keyword>
<accession>A0A1G4KCV5</accession>
<evidence type="ECO:0000256" key="2">
    <source>
        <dbReference type="ARBA" id="ARBA00022679"/>
    </source>
</evidence>
<gene>
    <name evidence="5" type="ORF">LAMI_0G15984G</name>
</gene>
<organism evidence="5 6">
    <name type="scientific">Lachancea mirantina</name>
    <dbReference type="NCBI Taxonomy" id="1230905"/>
    <lineage>
        <taxon>Eukaryota</taxon>
        <taxon>Fungi</taxon>
        <taxon>Dikarya</taxon>
        <taxon>Ascomycota</taxon>
        <taxon>Saccharomycotina</taxon>
        <taxon>Saccharomycetes</taxon>
        <taxon>Saccharomycetales</taxon>
        <taxon>Saccharomycetaceae</taxon>
        <taxon>Lachancea</taxon>
    </lineage>
</organism>
<dbReference type="Gene3D" id="3.30.559.10">
    <property type="entry name" value="Chloramphenicol acetyltransferase-like domain"/>
    <property type="match status" value="1"/>
</dbReference>
<dbReference type="OrthoDB" id="240216at2759"/>
<evidence type="ECO:0000259" key="4">
    <source>
        <dbReference type="Pfam" id="PF00755"/>
    </source>
</evidence>
<dbReference type="InterPro" id="IPR023213">
    <property type="entry name" value="CAT-like_dom_sf"/>
</dbReference>
<dbReference type="InterPro" id="IPR042231">
    <property type="entry name" value="Cho/carn_acyl_trans_2"/>
</dbReference>
<dbReference type="STRING" id="1230905.A0A1G4KCV5"/>
<keyword evidence="3" id="KW-0012">Acyltransferase</keyword>
<dbReference type="Gene3D" id="3.30.559.70">
    <property type="entry name" value="Choline/Carnitine o-acyltransferase, domain 2"/>
    <property type="match status" value="1"/>
</dbReference>
<dbReference type="InterPro" id="IPR000542">
    <property type="entry name" value="Carn_acyl_trans"/>
</dbReference>
<dbReference type="AlphaFoldDB" id="A0A1G4KCV5"/>
<evidence type="ECO:0000256" key="1">
    <source>
        <dbReference type="ARBA" id="ARBA00005232"/>
    </source>
</evidence>
<dbReference type="GO" id="GO:0004092">
    <property type="term" value="F:carnitine O-acetyltransferase activity"/>
    <property type="evidence" value="ECO:0007669"/>
    <property type="project" value="TreeGrafter"/>
</dbReference>
<feature type="domain" description="Choline/carnitine acyltransferase" evidence="4">
    <location>
        <begin position="13"/>
        <end position="651"/>
    </location>
</feature>
<dbReference type="SUPFAM" id="SSF52777">
    <property type="entry name" value="CoA-dependent acyltransferases"/>
    <property type="match status" value="2"/>
</dbReference>
<sequence>MREFTDEHGLPKLPLASLERTFAELEECIKPLWFADGYYKHPLDPEHAYDLSGKITDFLKSSVSTKLQRKLEEFYGSKKCYFDGLHLDIDGYLGTDGHHDVLPRNPFLVLAEDAVPDISQAERAGILCYSAVRFASALKRGLLAPDMGSGGRRLSMSAYSNLFGSTRCPVFREGEIDAFDLNRAYHENDLDDYDCGPREAWFSNDDEPARCNGITMRTAPDSKHVLIISRGQYYTLEVLDQDNDLIYNELGLADALKSILEDSSKPQNAPQITALGSLTSYSMKTWRYARKRLQKRFPEEMKTIDTALFVLVLDESVGAGLGFSECKRLFNGTSVIDENTGFQTGSCISRWYDKLQVIVTADAKAAVVWDSYTCDGSAVLRFTSDMYAESILRLAREVNGDDPNFSLWPSVSMRAGDGEEFIAAANVRKIVWSFSKILKTHIHLSETNLTDLISKHDIVQVRIPYGRRAAQQYGVKADSLIQVALQVAHYALYGKMAFTWEPASTRYFQNCRSSCVPIQNQRMLELCQVFISNSLSETDKLEMFLDVCHSHTRSLDETKHGSSFEKHFAALRYLFRFHRHFGIEMEKEELKIASSLFTSEMLVPLLAPEIIAANCGNPAMLAFGINPAVSQGFGIGYIIKDDQCELTATSQFRQGNRLLFMVHSVLAEVDDYWNSNRSTSSSSATTAVPINEKLYELDNAGASGRHKGPRLVQGGSLNRGFGLFDLNEHIKSRSPSQHGSRNNSSAKLNELHRHEEFAPSHLFERLDATKEEMESTGRQILLINPEQKLSQEPSFSKLESSPRPKSNVISSRFDIDFERGLIGKKVFQTSQ</sequence>
<dbReference type="GO" id="GO:0005829">
    <property type="term" value="C:cytosol"/>
    <property type="evidence" value="ECO:0007669"/>
    <property type="project" value="TreeGrafter"/>
</dbReference>
<evidence type="ECO:0000313" key="6">
    <source>
        <dbReference type="Proteomes" id="UP000191024"/>
    </source>
</evidence>
<proteinExistence type="inferred from homology"/>
<keyword evidence="2" id="KW-0808">Transferase</keyword>
<dbReference type="GO" id="GO:0009437">
    <property type="term" value="P:carnitine metabolic process"/>
    <property type="evidence" value="ECO:0007669"/>
    <property type="project" value="TreeGrafter"/>
</dbReference>
<name>A0A1G4KCV5_9SACH</name>
<protein>
    <submittedName>
        <fullName evidence="5">LAMI_0G15984g1_1</fullName>
    </submittedName>
</protein>
<evidence type="ECO:0000313" key="5">
    <source>
        <dbReference type="EMBL" id="SCV02109.1"/>
    </source>
</evidence>
<dbReference type="Proteomes" id="UP000191024">
    <property type="component" value="Chromosome G"/>
</dbReference>
<reference evidence="5 6" key="1">
    <citation type="submission" date="2016-03" db="EMBL/GenBank/DDBJ databases">
        <authorList>
            <person name="Devillers H."/>
        </authorList>
    </citation>
    <scope>NUCLEOTIDE SEQUENCE [LARGE SCALE GENOMIC DNA]</scope>
    <source>
        <strain evidence="5">CBS 11717</strain>
    </source>
</reference>
<evidence type="ECO:0000256" key="3">
    <source>
        <dbReference type="ARBA" id="ARBA00023315"/>
    </source>
</evidence>
<dbReference type="Pfam" id="PF00755">
    <property type="entry name" value="Carn_acyltransf"/>
    <property type="match status" value="1"/>
</dbReference>
<dbReference type="InterPro" id="IPR039551">
    <property type="entry name" value="Cho/carn_acyl_trans"/>
</dbReference>
<dbReference type="PANTHER" id="PTHR22589:SF48">
    <property type="entry name" value="CARNITINE O-ACETYLTRANSFERASE YAT2"/>
    <property type="match status" value="1"/>
</dbReference>
<dbReference type="EMBL" id="LT598469">
    <property type="protein sequence ID" value="SCV02109.1"/>
    <property type="molecule type" value="Genomic_DNA"/>
</dbReference>
<dbReference type="PANTHER" id="PTHR22589">
    <property type="entry name" value="CARNITINE O-ACYLTRANSFERASE"/>
    <property type="match status" value="1"/>
</dbReference>
<comment type="similarity">
    <text evidence="1">Belongs to the carnitine/choline acetyltransferase family.</text>
</comment>